<dbReference type="Pfam" id="PF00144">
    <property type="entry name" value="Beta-lactamase"/>
    <property type="match status" value="1"/>
</dbReference>
<dbReference type="HOGENOM" id="CLU_030169_1_2_0"/>
<keyword evidence="1" id="KW-0732">Signal</keyword>
<organism evidence="3 4">
    <name type="scientific">Terriglobus saanensis (strain ATCC BAA-1853 / DSM 23119 / SP1PR4)</name>
    <dbReference type="NCBI Taxonomy" id="401053"/>
    <lineage>
        <taxon>Bacteria</taxon>
        <taxon>Pseudomonadati</taxon>
        <taxon>Acidobacteriota</taxon>
        <taxon>Terriglobia</taxon>
        <taxon>Terriglobales</taxon>
        <taxon>Acidobacteriaceae</taxon>
        <taxon>Terriglobus</taxon>
    </lineage>
</organism>
<accession>E8V0D8</accession>
<evidence type="ECO:0000313" key="4">
    <source>
        <dbReference type="Proteomes" id="UP000006844"/>
    </source>
</evidence>
<dbReference type="eggNOG" id="COG1680">
    <property type="taxonomic scope" value="Bacteria"/>
</dbReference>
<gene>
    <name evidence="3" type="ordered locus">AciPR4_3669</name>
</gene>
<evidence type="ECO:0000256" key="1">
    <source>
        <dbReference type="SAM" id="SignalP"/>
    </source>
</evidence>
<feature type="chain" id="PRO_5003232750" evidence="1">
    <location>
        <begin position="24"/>
        <end position="351"/>
    </location>
</feature>
<dbReference type="EMBL" id="CP002467">
    <property type="protein sequence ID" value="ADV84421.1"/>
    <property type="molecule type" value="Genomic_DNA"/>
</dbReference>
<dbReference type="STRING" id="401053.AciPR4_3669"/>
<evidence type="ECO:0000259" key="2">
    <source>
        <dbReference type="Pfam" id="PF00144"/>
    </source>
</evidence>
<proteinExistence type="predicted"/>
<dbReference type="InterPro" id="IPR001466">
    <property type="entry name" value="Beta-lactam-related"/>
</dbReference>
<dbReference type="PANTHER" id="PTHR43283">
    <property type="entry name" value="BETA-LACTAMASE-RELATED"/>
    <property type="match status" value="1"/>
</dbReference>
<dbReference type="Proteomes" id="UP000006844">
    <property type="component" value="Chromosome"/>
</dbReference>
<dbReference type="OrthoDB" id="104676at2"/>
<dbReference type="Gene3D" id="3.40.710.10">
    <property type="entry name" value="DD-peptidase/beta-lactamase superfamily"/>
    <property type="match status" value="1"/>
</dbReference>
<sequence length="351" mass="38086">MRRAVLLCGGVALSFGLAISAQAQHMGTTKVAGAGVDVAALETLYAEMEREEHHDLKGVVIVRAGRVVSERYFNGDSAETLHDIRSATKSITSLLMGFAVQKGMVHSVHDSIAAYLPGLPKDGRERITVEDLLTMRSGLDADDTVATSPGNEDRLDESTDWIRAAYAVPMKRAPGEKYLYCSLNAFLTGAIVENATHMPLDEFAKANLFGPLGITKFRWRQVPVNRTTGQGNLEITARDAAAIGGLMLNDGVVNGRRLLSHEWIAKSLASEVAISDSDPYADAYGWMWYTRAAPVGGRKIEVHFASGNGGNKIYIVPSLHMVVAIMSSAYGHGYGQRRSQEILLRVLEAVR</sequence>
<name>E8V0D8_TERSS</name>
<protein>
    <submittedName>
        <fullName evidence="3">Beta-lactamase</fullName>
    </submittedName>
</protein>
<feature type="domain" description="Beta-lactamase-related" evidence="2">
    <location>
        <begin position="59"/>
        <end position="343"/>
    </location>
</feature>
<feature type="signal peptide" evidence="1">
    <location>
        <begin position="1"/>
        <end position="23"/>
    </location>
</feature>
<evidence type="ECO:0000313" key="3">
    <source>
        <dbReference type="EMBL" id="ADV84421.1"/>
    </source>
</evidence>
<dbReference type="InterPro" id="IPR012338">
    <property type="entry name" value="Beta-lactam/transpept-like"/>
</dbReference>
<dbReference type="MEROPS" id="S12.A23"/>
<dbReference type="KEGG" id="tsa:AciPR4_3669"/>
<dbReference type="InterPro" id="IPR050789">
    <property type="entry name" value="Diverse_Enzym_Activities"/>
</dbReference>
<keyword evidence="4" id="KW-1185">Reference proteome</keyword>
<dbReference type="PANTHER" id="PTHR43283:SF7">
    <property type="entry name" value="BETA-LACTAMASE-RELATED DOMAIN-CONTAINING PROTEIN"/>
    <property type="match status" value="1"/>
</dbReference>
<dbReference type="AlphaFoldDB" id="E8V0D8"/>
<reference evidence="3 4" key="1">
    <citation type="journal article" date="2012" name="Stand. Genomic Sci.">
        <title>Complete genome sequence of Terriglobus saanensis type strain SP1PR4(T), an Acidobacteria from tundra soil.</title>
        <authorList>
            <person name="Rawat S.R."/>
            <person name="Mannisto M.K."/>
            <person name="Starovoytov V."/>
            <person name="Goodwin L."/>
            <person name="Nolan M."/>
            <person name="Hauser L."/>
            <person name="Land M."/>
            <person name="Davenport K.W."/>
            <person name="Woyke T."/>
            <person name="Haggblom M.M."/>
        </authorList>
    </citation>
    <scope>NUCLEOTIDE SEQUENCE</scope>
    <source>
        <strain evidence="4">ATCC BAA-1853 / DSM 23119 / SP1PR4</strain>
    </source>
</reference>
<dbReference type="SUPFAM" id="SSF56601">
    <property type="entry name" value="beta-lactamase/transpeptidase-like"/>
    <property type="match status" value="1"/>
</dbReference>